<keyword evidence="6 8" id="KW-0863">Zinc-finger</keyword>
<feature type="domain" description="Arf-GAP" evidence="10">
    <location>
        <begin position="34"/>
        <end position="162"/>
    </location>
</feature>
<dbReference type="InterPro" id="IPR038508">
    <property type="entry name" value="ArfGAP_dom_sf"/>
</dbReference>
<keyword evidence="5" id="KW-0677">Repeat</keyword>
<dbReference type="CDD" id="cd01251">
    <property type="entry name" value="PH2_ADAP"/>
    <property type="match status" value="1"/>
</dbReference>
<dbReference type="SUPFAM" id="SSF57863">
    <property type="entry name" value="ArfGap/RecO-like zinc finger"/>
    <property type="match status" value="1"/>
</dbReference>
<dbReference type="FunFam" id="2.30.29.30:FF:000080">
    <property type="entry name" value="Arf-GAP with dual PH domain-containing protein 1"/>
    <property type="match status" value="1"/>
</dbReference>
<dbReference type="GO" id="GO:0008270">
    <property type="term" value="F:zinc ion binding"/>
    <property type="evidence" value="ECO:0007669"/>
    <property type="project" value="UniProtKB-KW"/>
</dbReference>
<dbReference type="OrthoDB" id="73919at2759"/>
<dbReference type="InterPro" id="IPR011993">
    <property type="entry name" value="PH-like_dom_sf"/>
</dbReference>
<gene>
    <name evidence="11" type="primary">ADAP1</name>
</gene>
<dbReference type="FunFam" id="2.30.29.30:FF:000099">
    <property type="entry name" value="Arf-GAP with dual PH domain-containing protein 1"/>
    <property type="match status" value="1"/>
</dbReference>
<dbReference type="GO" id="GO:0005886">
    <property type="term" value="C:plasma membrane"/>
    <property type="evidence" value="ECO:0007669"/>
    <property type="project" value="TreeGrafter"/>
</dbReference>
<dbReference type="Pfam" id="PF01412">
    <property type="entry name" value="ArfGap"/>
    <property type="match status" value="1"/>
</dbReference>
<dbReference type="Gene3D" id="1.10.220.150">
    <property type="entry name" value="Arf GTPase activating protein"/>
    <property type="match status" value="1"/>
</dbReference>
<name>A0A8C9TYY7_SCLFO</name>
<reference evidence="11" key="2">
    <citation type="submission" date="2025-08" db="UniProtKB">
        <authorList>
            <consortium name="Ensembl"/>
        </authorList>
    </citation>
    <scope>IDENTIFICATION</scope>
</reference>
<dbReference type="InterPro" id="IPR037278">
    <property type="entry name" value="ARFGAP/RecO"/>
</dbReference>
<evidence type="ECO:0000256" key="7">
    <source>
        <dbReference type="ARBA" id="ARBA00022833"/>
    </source>
</evidence>
<accession>A0A8C9TYY7</accession>
<organism evidence="11 12">
    <name type="scientific">Scleropages formosus</name>
    <name type="common">Asian bonytongue</name>
    <name type="synonym">Osteoglossum formosum</name>
    <dbReference type="NCBI Taxonomy" id="113540"/>
    <lineage>
        <taxon>Eukaryota</taxon>
        <taxon>Metazoa</taxon>
        <taxon>Chordata</taxon>
        <taxon>Craniata</taxon>
        <taxon>Vertebrata</taxon>
        <taxon>Euteleostomi</taxon>
        <taxon>Actinopterygii</taxon>
        <taxon>Neopterygii</taxon>
        <taxon>Teleostei</taxon>
        <taxon>Osteoglossocephala</taxon>
        <taxon>Osteoglossomorpha</taxon>
        <taxon>Osteoglossiformes</taxon>
        <taxon>Osteoglossidae</taxon>
        <taxon>Scleropages</taxon>
    </lineage>
</organism>
<comment type="subcellular location">
    <subcellularLocation>
        <location evidence="1">Cytoplasm</location>
    </subcellularLocation>
</comment>
<evidence type="ECO:0000256" key="5">
    <source>
        <dbReference type="ARBA" id="ARBA00022737"/>
    </source>
</evidence>
<reference evidence="11" key="3">
    <citation type="submission" date="2025-09" db="UniProtKB">
        <authorList>
            <consortium name="Ensembl"/>
        </authorList>
    </citation>
    <scope>IDENTIFICATION</scope>
</reference>
<dbReference type="SMART" id="SM00105">
    <property type="entry name" value="ArfGap"/>
    <property type="match status" value="1"/>
</dbReference>
<keyword evidence="7" id="KW-0862">Zinc</keyword>
<dbReference type="GO" id="GO:0005096">
    <property type="term" value="F:GTPase activator activity"/>
    <property type="evidence" value="ECO:0007669"/>
    <property type="project" value="UniProtKB-KW"/>
</dbReference>
<evidence type="ECO:0000256" key="3">
    <source>
        <dbReference type="ARBA" id="ARBA00022490"/>
    </source>
</evidence>
<feature type="domain" description="PH" evidence="9">
    <location>
        <begin position="165"/>
        <end position="266"/>
    </location>
</feature>
<dbReference type="AlphaFoldDB" id="A0A8C9TYY7"/>
<evidence type="ECO:0000256" key="6">
    <source>
        <dbReference type="ARBA" id="ARBA00022771"/>
    </source>
</evidence>
<dbReference type="InterPro" id="IPR037851">
    <property type="entry name" value="PH2_ADAP"/>
</dbReference>
<dbReference type="Proteomes" id="UP000694397">
    <property type="component" value="Chromosome 3"/>
</dbReference>
<dbReference type="GeneTree" id="ENSGT00940000155698"/>
<keyword evidence="4" id="KW-0479">Metal-binding</keyword>
<sequence>NRCTLLWRKVSAKRVNGNELYEPPECLWVYVTSAGLYRGMAAHDVQACAKHCFSHSLLPVWLADPTWASFTLGVFMCQSCSGLHRSIPHISKVKSVVMDGWHAPEVKFMASTGNSAAKAKYEQRVPPFYYKPTYRDCHVLREQWVRARYERNEFVCVEQQEPYSTGYREGFLWKRGRDNGQFLSRKFILSEREGALKYFNKHDAREPKAIMKIQTLNATFQPAKIGNPNGLQITYLKDNSTRNIFVYHEDGKEIVDWFNAIRAARFHYLQVAFPGASDADLVPKLTRNYVKEGYMEKTGPKHKEGFKKRWFTMDDRRLMYFKDPLDAYARGEVFIGSKENSYTVLPGLPPSTQGHRWPFGITIVTPDRKFLFTCETEEEQMDWIAAFQRVINRLMLPQEYAGMQCACAHKHIREYDQQILGIIFLKKFVLLPLQRQMGCAKNYFKTG</sequence>
<dbReference type="CDD" id="cd13252">
    <property type="entry name" value="PH1_ADAP"/>
    <property type="match status" value="1"/>
</dbReference>
<dbReference type="GO" id="GO:1902936">
    <property type="term" value="F:phosphatidylinositol bisphosphate binding"/>
    <property type="evidence" value="ECO:0007669"/>
    <property type="project" value="InterPro"/>
</dbReference>
<dbReference type="PROSITE" id="PS50115">
    <property type="entry name" value="ARFGAP"/>
    <property type="match status" value="1"/>
</dbReference>
<dbReference type="InterPro" id="IPR052589">
    <property type="entry name" value="Arf-GAP_dual-PH_domain"/>
</dbReference>
<protein>
    <submittedName>
        <fullName evidence="11">ArfGAP with dual PH domains 1</fullName>
    </submittedName>
</protein>
<dbReference type="PANTHER" id="PTHR46021">
    <property type="entry name" value="ARF-GAP WITH DUAL PH DOMAIN-CONTAINING PROTEIN 1-LIKE PROTEIN"/>
    <property type="match status" value="1"/>
</dbReference>
<dbReference type="InterPro" id="IPR001849">
    <property type="entry name" value="PH_domain"/>
</dbReference>
<feature type="domain" description="PH" evidence="9">
    <location>
        <begin position="288"/>
        <end position="392"/>
    </location>
</feature>
<evidence type="ECO:0000256" key="2">
    <source>
        <dbReference type="ARBA" id="ARBA00022468"/>
    </source>
</evidence>
<dbReference type="InterPro" id="IPR001164">
    <property type="entry name" value="ArfGAP_dom"/>
</dbReference>
<proteinExistence type="predicted"/>
<dbReference type="GO" id="GO:0005737">
    <property type="term" value="C:cytoplasm"/>
    <property type="evidence" value="ECO:0007669"/>
    <property type="project" value="UniProtKB-SubCell"/>
</dbReference>
<evidence type="ECO:0000313" key="11">
    <source>
        <dbReference type="Ensembl" id="ENSSFOP00015060026.1"/>
    </source>
</evidence>
<evidence type="ECO:0000256" key="1">
    <source>
        <dbReference type="ARBA" id="ARBA00004496"/>
    </source>
</evidence>
<evidence type="ECO:0000256" key="8">
    <source>
        <dbReference type="PROSITE-ProRule" id="PRU00288"/>
    </source>
</evidence>
<keyword evidence="2" id="KW-0343">GTPase activation</keyword>
<evidence type="ECO:0000313" key="12">
    <source>
        <dbReference type="Proteomes" id="UP000694397"/>
    </source>
</evidence>
<dbReference type="Ensembl" id="ENSSFOT00015053878.1">
    <property type="protein sequence ID" value="ENSSFOP00015060026.1"/>
    <property type="gene ID" value="ENSSFOG00015022725.2"/>
</dbReference>
<evidence type="ECO:0000259" key="9">
    <source>
        <dbReference type="PROSITE" id="PS50003"/>
    </source>
</evidence>
<dbReference type="SMART" id="SM00233">
    <property type="entry name" value="PH"/>
    <property type="match status" value="2"/>
</dbReference>
<dbReference type="Pfam" id="PF00169">
    <property type="entry name" value="PH"/>
    <property type="match status" value="2"/>
</dbReference>
<dbReference type="SUPFAM" id="SSF50729">
    <property type="entry name" value="PH domain-like"/>
    <property type="match status" value="2"/>
</dbReference>
<reference evidence="11 12" key="1">
    <citation type="submission" date="2019-04" db="EMBL/GenBank/DDBJ databases">
        <authorList>
            <consortium name="Wellcome Sanger Institute Data Sharing"/>
        </authorList>
    </citation>
    <scope>NUCLEOTIDE SEQUENCE [LARGE SCALE GENOMIC DNA]</scope>
</reference>
<keyword evidence="3" id="KW-0963">Cytoplasm</keyword>
<dbReference type="PANTHER" id="PTHR46021:SF5">
    <property type="entry name" value="ARF-GAP WITH DUAL PH DOMAIN-CONTAINING PROTEIN 1"/>
    <property type="match status" value="1"/>
</dbReference>
<keyword evidence="12" id="KW-1185">Reference proteome</keyword>
<evidence type="ECO:0000256" key="4">
    <source>
        <dbReference type="ARBA" id="ARBA00022723"/>
    </source>
</evidence>
<evidence type="ECO:0000259" key="10">
    <source>
        <dbReference type="PROSITE" id="PS50115"/>
    </source>
</evidence>
<dbReference type="PROSITE" id="PS50003">
    <property type="entry name" value="PH_DOMAIN"/>
    <property type="match status" value="2"/>
</dbReference>
<dbReference type="GO" id="GO:0005547">
    <property type="term" value="F:phosphatidylinositol-3,4,5-trisphosphate binding"/>
    <property type="evidence" value="ECO:0007669"/>
    <property type="project" value="TreeGrafter"/>
</dbReference>
<dbReference type="PRINTS" id="PR00405">
    <property type="entry name" value="REVINTRACTNG"/>
</dbReference>
<dbReference type="Gene3D" id="2.30.29.30">
    <property type="entry name" value="Pleckstrin-homology domain (PH domain)/Phosphotyrosine-binding domain (PTB)"/>
    <property type="match status" value="2"/>
</dbReference>
<dbReference type="InterPro" id="IPR037849">
    <property type="entry name" value="PH1_ADAP"/>
</dbReference>